<dbReference type="AlphaFoldDB" id="A0AAP2G811"/>
<keyword evidence="3 4" id="KW-0413">Isomerase</keyword>
<dbReference type="GO" id="GO:0003755">
    <property type="term" value="F:peptidyl-prolyl cis-trans isomerase activity"/>
    <property type="evidence" value="ECO:0007669"/>
    <property type="project" value="UniProtKB-UniRule"/>
</dbReference>
<organism evidence="6 7">
    <name type="scientific">Harenicola maris</name>
    <dbReference type="NCBI Taxonomy" id="2841044"/>
    <lineage>
        <taxon>Bacteria</taxon>
        <taxon>Pseudomonadati</taxon>
        <taxon>Pseudomonadota</taxon>
        <taxon>Alphaproteobacteria</taxon>
        <taxon>Rhodobacterales</taxon>
        <taxon>Paracoccaceae</taxon>
        <taxon>Harenicola</taxon>
    </lineage>
</organism>
<dbReference type="Proteomes" id="UP001315686">
    <property type="component" value="Unassembled WGS sequence"/>
</dbReference>
<keyword evidence="7" id="KW-1185">Reference proteome</keyword>
<dbReference type="PROSITE" id="PS50072">
    <property type="entry name" value="CSA_PPIASE_2"/>
    <property type="match status" value="1"/>
</dbReference>
<evidence type="ECO:0000313" key="6">
    <source>
        <dbReference type="EMBL" id="MBT0957044.1"/>
    </source>
</evidence>
<dbReference type="InterPro" id="IPR044666">
    <property type="entry name" value="Cyclophilin_A-like"/>
</dbReference>
<proteinExistence type="inferred from homology"/>
<evidence type="ECO:0000259" key="5">
    <source>
        <dbReference type="PROSITE" id="PS50072"/>
    </source>
</evidence>
<dbReference type="EC" id="5.2.1.8" evidence="4"/>
<reference evidence="6 7" key="1">
    <citation type="journal article" date="2021" name="Arch. Microbiol.">
        <title>Harenicola maris gen. nov., sp. nov. isolated from the Sea of Japan shallow sediments.</title>
        <authorList>
            <person name="Romanenko L.A."/>
            <person name="Kurilenko V.V."/>
            <person name="Chernysheva N.Y."/>
            <person name="Tekutyeva L.A."/>
            <person name="Velansky P.V."/>
            <person name="Svetashev V.I."/>
            <person name="Isaeva M.P."/>
        </authorList>
    </citation>
    <scope>NUCLEOTIDE SEQUENCE [LARGE SCALE GENOMIC DNA]</scope>
    <source>
        <strain evidence="6 7">KMM 3653</strain>
    </source>
</reference>
<dbReference type="InterPro" id="IPR002130">
    <property type="entry name" value="Cyclophilin-type_PPIase_dom"/>
</dbReference>
<dbReference type="PANTHER" id="PTHR45625">
    <property type="entry name" value="PEPTIDYL-PROLYL CIS-TRANS ISOMERASE-RELATED"/>
    <property type="match status" value="1"/>
</dbReference>
<gene>
    <name evidence="6" type="ORF">IV417_06585</name>
</gene>
<dbReference type="CDD" id="cd00317">
    <property type="entry name" value="cyclophilin"/>
    <property type="match status" value="1"/>
</dbReference>
<accession>A0AAP2G811</accession>
<comment type="function">
    <text evidence="4">PPIases accelerate the folding of proteins. It catalyzes the cis-trans isomerization of proline imidic peptide bonds in oligopeptides.</text>
</comment>
<dbReference type="PANTHER" id="PTHR45625:SF4">
    <property type="entry name" value="PEPTIDYLPROLYL ISOMERASE DOMAIN AND WD REPEAT-CONTAINING PROTEIN 1"/>
    <property type="match status" value="1"/>
</dbReference>
<dbReference type="EMBL" id="JADQAZ010000001">
    <property type="protein sequence ID" value="MBT0957044.1"/>
    <property type="molecule type" value="Genomic_DNA"/>
</dbReference>
<name>A0AAP2G811_9RHOB</name>
<feature type="chain" id="PRO_5042665032" description="Peptidyl-prolyl cis-trans isomerase" evidence="4">
    <location>
        <begin position="36"/>
        <end position="204"/>
    </location>
</feature>
<dbReference type="PROSITE" id="PS00170">
    <property type="entry name" value="CSA_PPIASE_1"/>
    <property type="match status" value="1"/>
</dbReference>
<dbReference type="Pfam" id="PF00160">
    <property type="entry name" value="Pro_isomerase"/>
    <property type="match status" value="1"/>
</dbReference>
<dbReference type="InterPro" id="IPR020892">
    <property type="entry name" value="Cyclophilin-type_PPIase_CS"/>
</dbReference>
<dbReference type="GO" id="GO:0006457">
    <property type="term" value="P:protein folding"/>
    <property type="evidence" value="ECO:0007669"/>
    <property type="project" value="InterPro"/>
</dbReference>
<evidence type="ECO:0000256" key="4">
    <source>
        <dbReference type="RuleBase" id="RU363019"/>
    </source>
</evidence>
<dbReference type="PROSITE" id="PS51257">
    <property type="entry name" value="PROKAR_LIPOPROTEIN"/>
    <property type="match status" value="1"/>
</dbReference>
<feature type="domain" description="PPIase cyclophilin-type" evidence="5">
    <location>
        <begin position="43"/>
        <end position="204"/>
    </location>
</feature>
<dbReference type="InterPro" id="IPR029000">
    <property type="entry name" value="Cyclophilin-like_dom_sf"/>
</dbReference>
<dbReference type="PRINTS" id="PR00153">
    <property type="entry name" value="CSAPPISMRASE"/>
</dbReference>
<dbReference type="Gene3D" id="2.40.100.10">
    <property type="entry name" value="Cyclophilin-like"/>
    <property type="match status" value="1"/>
</dbReference>
<comment type="caution">
    <text evidence="6">The sequence shown here is derived from an EMBL/GenBank/DDBJ whole genome shotgun (WGS) entry which is preliminary data.</text>
</comment>
<sequence>MSDGKVFAGGLAAIGCAALAAFFLFSQGTTQEAQAAEDGPGPNLVIELGGASTGTVVIDMLPDVAPQHVERITTLVNEGAYNGVVFHRVIDGFMAQTGDVEFGKTGGDTSRAGTGGSSLDNLPAEFSDINFDRGAVGMARTNDPNSANSQFFIMFAPAPHLNGQYTVIGHVIEGMEAVDAIKKGGGRNGAVTDPDYMANVTIVE</sequence>
<dbReference type="SUPFAM" id="SSF50891">
    <property type="entry name" value="Cyclophilin-like"/>
    <property type="match status" value="1"/>
</dbReference>
<feature type="signal peptide" evidence="4">
    <location>
        <begin position="1"/>
        <end position="35"/>
    </location>
</feature>
<keyword evidence="2 4" id="KW-0697">Rotamase</keyword>
<evidence type="ECO:0000256" key="1">
    <source>
        <dbReference type="ARBA" id="ARBA00007365"/>
    </source>
</evidence>
<evidence type="ECO:0000256" key="3">
    <source>
        <dbReference type="ARBA" id="ARBA00023235"/>
    </source>
</evidence>
<protein>
    <recommendedName>
        <fullName evidence="4">Peptidyl-prolyl cis-trans isomerase</fullName>
        <shortName evidence="4">PPIase</shortName>
        <ecNumber evidence="4">5.2.1.8</ecNumber>
    </recommendedName>
</protein>
<keyword evidence="4" id="KW-0732">Signal</keyword>
<dbReference type="RefSeq" id="WP_327793221.1">
    <property type="nucleotide sequence ID" value="NZ_JADQAZ010000001.1"/>
</dbReference>
<evidence type="ECO:0000256" key="2">
    <source>
        <dbReference type="ARBA" id="ARBA00023110"/>
    </source>
</evidence>
<comment type="similarity">
    <text evidence="1 4">Belongs to the cyclophilin-type PPIase family.</text>
</comment>
<comment type="catalytic activity">
    <reaction evidence="4">
        <text>[protein]-peptidylproline (omega=180) = [protein]-peptidylproline (omega=0)</text>
        <dbReference type="Rhea" id="RHEA:16237"/>
        <dbReference type="Rhea" id="RHEA-COMP:10747"/>
        <dbReference type="Rhea" id="RHEA-COMP:10748"/>
        <dbReference type="ChEBI" id="CHEBI:83833"/>
        <dbReference type="ChEBI" id="CHEBI:83834"/>
        <dbReference type="EC" id="5.2.1.8"/>
    </reaction>
</comment>
<evidence type="ECO:0000313" key="7">
    <source>
        <dbReference type="Proteomes" id="UP001315686"/>
    </source>
</evidence>